<keyword evidence="3" id="KW-0805">Transcription regulation</keyword>
<keyword evidence="4" id="KW-0238">DNA-binding</keyword>
<dbReference type="CDD" id="cd00383">
    <property type="entry name" value="trans_reg_C"/>
    <property type="match status" value="1"/>
</dbReference>
<dbReference type="InterPro" id="IPR039420">
    <property type="entry name" value="WalR-like"/>
</dbReference>
<evidence type="ECO:0000256" key="1">
    <source>
        <dbReference type="ARBA" id="ARBA00022553"/>
    </source>
</evidence>
<dbReference type="EMBL" id="CAFAAB010000066">
    <property type="protein sequence ID" value="CAB4783614.1"/>
    <property type="molecule type" value="Genomic_DNA"/>
</dbReference>
<dbReference type="Gene3D" id="1.10.10.10">
    <property type="entry name" value="Winged helix-like DNA-binding domain superfamily/Winged helix DNA-binding domain"/>
    <property type="match status" value="1"/>
</dbReference>
<dbReference type="GO" id="GO:0032993">
    <property type="term" value="C:protein-DNA complex"/>
    <property type="evidence" value="ECO:0007669"/>
    <property type="project" value="TreeGrafter"/>
</dbReference>
<name>A0A6J6WJR6_9ZZZZ</name>
<protein>
    <submittedName>
        <fullName evidence="7">Unannotated protein</fullName>
    </submittedName>
</protein>
<dbReference type="Pfam" id="PF00486">
    <property type="entry name" value="Trans_reg_C"/>
    <property type="match status" value="1"/>
</dbReference>
<gene>
    <name evidence="7" type="ORF">UFOPK2958_00701</name>
</gene>
<organism evidence="7">
    <name type="scientific">freshwater metagenome</name>
    <dbReference type="NCBI Taxonomy" id="449393"/>
    <lineage>
        <taxon>unclassified sequences</taxon>
        <taxon>metagenomes</taxon>
        <taxon>ecological metagenomes</taxon>
    </lineage>
</organism>
<accession>A0A6J6WJR6</accession>
<dbReference type="GO" id="GO:0006355">
    <property type="term" value="P:regulation of DNA-templated transcription"/>
    <property type="evidence" value="ECO:0007669"/>
    <property type="project" value="InterPro"/>
</dbReference>
<evidence type="ECO:0000259" key="6">
    <source>
        <dbReference type="PROSITE" id="PS51755"/>
    </source>
</evidence>
<feature type="domain" description="OmpR/PhoB-type" evidence="6">
    <location>
        <begin position="12"/>
        <end position="111"/>
    </location>
</feature>
<dbReference type="InterPro" id="IPR001867">
    <property type="entry name" value="OmpR/PhoB-type_DNA-bd"/>
</dbReference>
<dbReference type="InterPro" id="IPR036388">
    <property type="entry name" value="WH-like_DNA-bd_sf"/>
</dbReference>
<dbReference type="InterPro" id="IPR016032">
    <property type="entry name" value="Sig_transdc_resp-reg_C-effctor"/>
</dbReference>
<dbReference type="FunFam" id="1.10.10.10:FF:000018">
    <property type="entry name" value="DNA-binding response regulator ResD"/>
    <property type="match status" value="1"/>
</dbReference>
<reference evidence="7" key="1">
    <citation type="submission" date="2020-05" db="EMBL/GenBank/DDBJ databases">
        <authorList>
            <person name="Chiriac C."/>
            <person name="Salcher M."/>
            <person name="Ghai R."/>
            <person name="Kavagutti S V."/>
        </authorList>
    </citation>
    <scope>NUCLEOTIDE SEQUENCE</scope>
</reference>
<proteinExistence type="predicted"/>
<sequence length="111" mass="12772">MLRRSGSEPANDVIMSIGEFRIDTIRRSVVRDGVELELSRKEFDLLALFASRLGQVVTRDECLDEIWWGRDLADTRTLDTHVKRLRQKLEADPSNPIHLLTIRGVGFRLDP</sequence>
<keyword evidence="1" id="KW-0597">Phosphoprotein</keyword>
<evidence type="ECO:0000256" key="3">
    <source>
        <dbReference type="ARBA" id="ARBA00023015"/>
    </source>
</evidence>
<dbReference type="PROSITE" id="PS51755">
    <property type="entry name" value="OMPR_PHOB"/>
    <property type="match status" value="1"/>
</dbReference>
<dbReference type="AlphaFoldDB" id="A0A6J6WJR6"/>
<dbReference type="GO" id="GO:0000976">
    <property type="term" value="F:transcription cis-regulatory region binding"/>
    <property type="evidence" value="ECO:0007669"/>
    <property type="project" value="TreeGrafter"/>
</dbReference>
<evidence type="ECO:0000313" key="7">
    <source>
        <dbReference type="EMBL" id="CAB4783614.1"/>
    </source>
</evidence>
<dbReference type="PANTHER" id="PTHR48111">
    <property type="entry name" value="REGULATOR OF RPOS"/>
    <property type="match status" value="1"/>
</dbReference>
<dbReference type="SMART" id="SM00862">
    <property type="entry name" value="Trans_reg_C"/>
    <property type="match status" value="1"/>
</dbReference>
<evidence type="ECO:0000256" key="2">
    <source>
        <dbReference type="ARBA" id="ARBA00023012"/>
    </source>
</evidence>
<dbReference type="SUPFAM" id="SSF46894">
    <property type="entry name" value="C-terminal effector domain of the bipartite response regulators"/>
    <property type="match status" value="1"/>
</dbReference>
<keyword evidence="2" id="KW-0902">Two-component regulatory system</keyword>
<dbReference type="GO" id="GO:0005829">
    <property type="term" value="C:cytosol"/>
    <property type="evidence" value="ECO:0007669"/>
    <property type="project" value="TreeGrafter"/>
</dbReference>
<dbReference type="GO" id="GO:0000156">
    <property type="term" value="F:phosphorelay response regulator activity"/>
    <property type="evidence" value="ECO:0007669"/>
    <property type="project" value="TreeGrafter"/>
</dbReference>
<evidence type="ECO:0000256" key="4">
    <source>
        <dbReference type="ARBA" id="ARBA00023125"/>
    </source>
</evidence>
<keyword evidence="5" id="KW-0804">Transcription</keyword>
<evidence type="ECO:0000256" key="5">
    <source>
        <dbReference type="ARBA" id="ARBA00023163"/>
    </source>
</evidence>
<dbReference type="PANTHER" id="PTHR48111:SF21">
    <property type="entry name" value="DNA-BINDING DUAL MASTER TRANSCRIPTIONAL REGULATOR RPAA"/>
    <property type="match status" value="1"/>
</dbReference>